<dbReference type="GeneID" id="41974714"/>
<gene>
    <name evidence="3" type="ORF">E0L32_007267</name>
</gene>
<feature type="region of interest" description="Disordered" evidence="1">
    <location>
        <begin position="134"/>
        <end position="158"/>
    </location>
</feature>
<feature type="signal peptide" evidence="2">
    <location>
        <begin position="1"/>
        <end position="20"/>
    </location>
</feature>
<evidence type="ECO:0000256" key="1">
    <source>
        <dbReference type="SAM" id="MobiDB-lite"/>
    </source>
</evidence>
<keyword evidence="2" id="KW-0732">Signal</keyword>
<dbReference type="InParanoid" id="A0A507AZU0"/>
<dbReference type="RefSeq" id="XP_030993675.1">
    <property type="nucleotide sequence ID" value="XM_031141992.1"/>
</dbReference>
<accession>A0A507AZU0</accession>
<dbReference type="Proteomes" id="UP000319257">
    <property type="component" value="Unassembled WGS sequence"/>
</dbReference>
<keyword evidence="4" id="KW-1185">Reference proteome</keyword>
<feature type="chain" id="PRO_5021317171" evidence="2">
    <location>
        <begin position="21"/>
        <end position="239"/>
    </location>
</feature>
<dbReference type="OrthoDB" id="5409186at2759"/>
<evidence type="ECO:0000256" key="2">
    <source>
        <dbReference type="SAM" id="SignalP"/>
    </source>
</evidence>
<feature type="compositionally biased region" description="Low complexity" evidence="1">
    <location>
        <begin position="141"/>
        <end position="158"/>
    </location>
</feature>
<evidence type="ECO:0000313" key="3">
    <source>
        <dbReference type="EMBL" id="TPX11964.1"/>
    </source>
</evidence>
<name>A0A507AZU0_9PEZI</name>
<dbReference type="STRING" id="1093900.A0A507AZU0"/>
<evidence type="ECO:0000313" key="4">
    <source>
        <dbReference type="Proteomes" id="UP000319257"/>
    </source>
</evidence>
<reference evidence="3 4" key="1">
    <citation type="submission" date="2019-06" db="EMBL/GenBank/DDBJ databases">
        <title>Draft genome sequence of the filamentous fungus Phialemoniopsis curvata isolated from diesel fuel.</title>
        <authorList>
            <person name="Varaljay V.A."/>
            <person name="Lyon W.J."/>
            <person name="Crouch A.L."/>
            <person name="Drake C.E."/>
            <person name="Hollomon J.M."/>
            <person name="Nadeau L.J."/>
            <person name="Nunn H.S."/>
            <person name="Stevenson B.S."/>
            <person name="Bojanowski C.L."/>
            <person name="Crookes-Goodson W.J."/>
        </authorList>
    </citation>
    <scope>NUCLEOTIDE SEQUENCE [LARGE SCALE GENOMIC DNA]</scope>
    <source>
        <strain evidence="3 4">D216</strain>
    </source>
</reference>
<protein>
    <submittedName>
        <fullName evidence="3">Uncharacterized protein</fullName>
    </submittedName>
</protein>
<comment type="caution">
    <text evidence="3">The sequence shown here is derived from an EMBL/GenBank/DDBJ whole genome shotgun (WGS) entry which is preliminary data.</text>
</comment>
<organism evidence="3 4">
    <name type="scientific">Thyridium curvatum</name>
    <dbReference type="NCBI Taxonomy" id="1093900"/>
    <lineage>
        <taxon>Eukaryota</taxon>
        <taxon>Fungi</taxon>
        <taxon>Dikarya</taxon>
        <taxon>Ascomycota</taxon>
        <taxon>Pezizomycotina</taxon>
        <taxon>Sordariomycetes</taxon>
        <taxon>Sordariomycetidae</taxon>
        <taxon>Thyridiales</taxon>
        <taxon>Thyridiaceae</taxon>
        <taxon>Thyridium</taxon>
    </lineage>
</organism>
<dbReference type="EMBL" id="SKBQ01000044">
    <property type="protein sequence ID" value="TPX11964.1"/>
    <property type="molecule type" value="Genomic_DNA"/>
</dbReference>
<sequence length="239" mass="23999">MMFKSVAAVAFLAVASHALADEAATFKMSARELFGMGRRQTDTGYTPTDTFCGMGATCAEACGAGFEMCASNDNSIHCFNAQAKQICCPDGSGNSCDAGYFCAGTVANGATICCLNGQSLDECAKSHNVTGALTSQVPKPTTTTTISSSSSTSSSSILSNTTTSYSVAHNSTSAYSTGAYTTCTSTLEPVQTYPAANTTTKVAPTSTPTPTVVPVSAGALAGPAGALVAFAAVAFAALL</sequence>
<dbReference type="AlphaFoldDB" id="A0A507AZU0"/>
<proteinExistence type="predicted"/>